<feature type="transmembrane region" description="Helical" evidence="5">
    <location>
        <begin position="361"/>
        <end position="384"/>
    </location>
</feature>
<evidence type="ECO:0000313" key="7">
    <source>
        <dbReference type="EMBL" id="KAL3077664.1"/>
    </source>
</evidence>
<feature type="domain" description="G-protein coupled receptors family 1 profile" evidence="6">
    <location>
        <begin position="237"/>
        <end position="344"/>
    </location>
</feature>
<dbReference type="SUPFAM" id="SSF81321">
    <property type="entry name" value="Family A G protein-coupled receptor-like"/>
    <property type="match status" value="1"/>
</dbReference>
<dbReference type="Proteomes" id="UP001620626">
    <property type="component" value="Unassembled WGS sequence"/>
</dbReference>
<evidence type="ECO:0000256" key="1">
    <source>
        <dbReference type="ARBA" id="ARBA00004370"/>
    </source>
</evidence>
<sequence>MAIFSFDTLCSSVSHHSLLMLQRGTFIVKKFKESELAHRLLDGKFGIEIGASSHNPFGLDTLNVDYTDDPAAFFQQDQIKNSGNPAKVHIIAPGDKLPFANDSVDFVISAHVLEHIFDPIKAIKEWLRVVKPGGFVYMDIPHKERTFDQSQNRTALSELLERHSRPTNGDANAAHAHVSFWITKDLLELCRHFNWTVAEWRDIDDKAFNRFGVGNFSMELFLSNSCRWLITLPGLVFNSALLYTIISEKNLRGTCATLLAIGSVVDFLYLLSFSVPFALSLVGQNMISNFGCFFLQFLPNFGLFSSVWIIFFVGVDRLISVLFPLSIYVLVEAAKWALFVYPEWPVLCTNSDMFSFGMSTMLLRNGLTINGVSIICYSFVGLSLFRSWKKNPSSVLKHRIFKSLASIMTFLAGTYFAICLIRLLLASVTDPIFILHISPSISALLTVTAASSNAPILFAFSSEYRQAFRKHLKEMPLVGICLMPIGQQQQQLPNAVSMVAALNNAIPQPNSVSRVRHITTIGRGTAAPKTLAPVDS</sequence>
<keyword evidence="4 5" id="KW-0472">Membrane</keyword>
<protein>
    <recommendedName>
        <fullName evidence="6">G-protein coupled receptors family 1 profile domain-containing protein</fullName>
    </recommendedName>
</protein>
<dbReference type="EMBL" id="JBICBT010001225">
    <property type="protein sequence ID" value="KAL3077664.1"/>
    <property type="molecule type" value="Genomic_DNA"/>
</dbReference>
<comment type="subcellular location">
    <subcellularLocation>
        <location evidence="1">Membrane</location>
    </subcellularLocation>
</comment>
<feature type="transmembrane region" description="Helical" evidence="5">
    <location>
        <begin position="258"/>
        <end position="281"/>
    </location>
</feature>
<evidence type="ECO:0000259" key="6">
    <source>
        <dbReference type="PROSITE" id="PS50262"/>
    </source>
</evidence>
<gene>
    <name evidence="7" type="ORF">niasHT_039456</name>
</gene>
<feature type="transmembrane region" description="Helical" evidence="5">
    <location>
        <begin position="228"/>
        <end position="246"/>
    </location>
</feature>
<feature type="transmembrane region" description="Helical" evidence="5">
    <location>
        <begin position="293"/>
        <end position="314"/>
    </location>
</feature>
<organism evidence="7 8">
    <name type="scientific">Heterodera trifolii</name>
    <dbReference type="NCBI Taxonomy" id="157864"/>
    <lineage>
        <taxon>Eukaryota</taxon>
        <taxon>Metazoa</taxon>
        <taxon>Ecdysozoa</taxon>
        <taxon>Nematoda</taxon>
        <taxon>Chromadorea</taxon>
        <taxon>Rhabditida</taxon>
        <taxon>Tylenchina</taxon>
        <taxon>Tylenchomorpha</taxon>
        <taxon>Tylenchoidea</taxon>
        <taxon>Heteroderidae</taxon>
        <taxon>Heteroderinae</taxon>
        <taxon>Heterodera</taxon>
    </lineage>
</organism>
<keyword evidence="3 5" id="KW-1133">Transmembrane helix</keyword>
<keyword evidence="2 5" id="KW-0812">Transmembrane</keyword>
<proteinExistence type="predicted"/>
<comment type="caution">
    <text evidence="7">The sequence shown here is derived from an EMBL/GenBank/DDBJ whole genome shotgun (WGS) entry which is preliminary data.</text>
</comment>
<evidence type="ECO:0000256" key="4">
    <source>
        <dbReference type="ARBA" id="ARBA00023136"/>
    </source>
</evidence>
<evidence type="ECO:0000256" key="3">
    <source>
        <dbReference type="ARBA" id="ARBA00022989"/>
    </source>
</evidence>
<dbReference type="SMART" id="SM01381">
    <property type="entry name" value="7TM_GPCR_Srsx"/>
    <property type="match status" value="1"/>
</dbReference>
<accession>A0ABD2IBZ8</accession>
<dbReference type="CDD" id="cd02440">
    <property type="entry name" value="AdoMet_MTases"/>
    <property type="match status" value="1"/>
</dbReference>
<dbReference type="SUPFAM" id="SSF53335">
    <property type="entry name" value="S-adenosyl-L-methionine-dependent methyltransferases"/>
    <property type="match status" value="1"/>
</dbReference>
<feature type="transmembrane region" description="Helical" evidence="5">
    <location>
        <begin position="404"/>
        <end position="425"/>
    </location>
</feature>
<dbReference type="InterPro" id="IPR013216">
    <property type="entry name" value="Methyltransf_11"/>
</dbReference>
<feature type="transmembrane region" description="Helical" evidence="5">
    <location>
        <begin position="321"/>
        <end position="341"/>
    </location>
</feature>
<name>A0ABD2IBZ8_9BILA</name>
<dbReference type="PROSITE" id="PS50262">
    <property type="entry name" value="G_PROTEIN_RECEP_F1_2"/>
    <property type="match status" value="1"/>
</dbReference>
<reference evidence="7 8" key="1">
    <citation type="submission" date="2024-10" db="EMBL/GenBank/DDBJ databases">
        <authorList>
            <person name="Kim D."/>
        </authorList>
    </citation>
    <scope>NUCLEOTIDE SEQUENCE [LARGE SCALE GENOMIC DNA]</scope>
    <source>
        <strain evidence="7">BH-2024</strain>
    </source>
</reference>
<dbReference type="GO" id="GO:0016020">
    <property type="term" value="C:membrane"/>
    <property type="evidence" value="ECO:0007669"/>
    <property type="project" value="UniProtKB-SubCell"/>
</dbReference>
<evidence type="ECO:0000256" key="2">
    <source>
        <dbReference type="ARBA" id="ARBA00022692"/>
    </source>
</evidence>
<dbReference type="PANTHER" id="PTHR23360">
    <property type="entry name" value="G-PROTEIN COUPLED RECEPTORS FAMILY 1 PROFILE DOMAIN-CONTAINING PROTEIN-RELATED"/>
    <property type="match status" value="1"/>
</dbReference>
<dbReference type="InterPro" id="IPR029063">
    <property type="entry name" value="SAM-dependent_MTases_sf"/>
</dbReference>
<dbReference type="InterPro" id="IPR019424">
    <property type="entry name" value="7TM_GPCR_Srsx"/>
</dbReference>
<dbReference type="InterPro" id="IPR047130">
    <property type="entry name" value="7TM_GPCR_Srsx_nematod"/>
</dbReference>
<dbReference type="Pfam" id="PF10320">
    <property type="entry name" value="7TM_GPCR_Srsx"/>
    <property type="match status" value="2"/>
</dbReference>
<dbReference type="AlphaFoldDB" id="A0ABD2IBZ8"/>
<dbReference type="Gene3D" id="1.20.1070.10">
    <property type="entry name" value="Rhodopsin 7-helix transmembrane proteins"/>
    <property type="match status" value="1"/>
</dbReference>
<keyword evidence="8" id="KW-1185">Reference proteome</keyword>
<feature type="transmembrane region" description="Helical" evidence="5">
    <location>
        <begin position="437"/>
        <end position="460"/>
    </location>
</feature>
<evidence type="ECO:0000256" key="5">
    <source>
        <dbReference type="SAM" id="Phobius"/>
    </source>
</evidence>
<dbReference type="Pfam" id="PF08241">
    <property type="entry name" value="Methyltransf_11"/>
    <property type="match status" value="1"/>
</dbReference>
<dbReference type="InterPro" id="IPR000276">
    <property type="entry name" value="GPCR_Rhodpsn"/>
</dbReference>
<dbReference type="InterPro" id="IPR017452">
    <property type="entry name" value="GPCR_Rhodpsn_7TM"/>
</dbReference>
<evidence type="ECO:0000313" key="8">
    <source>
        <dbReference type="Proteomes" id="UP001620626"/>
    </source>
</evidence>
<dbReference type="CDD" id="cd00637">
    <property type="entry name" value="7tm_classA_rhodopsin-like"/>
    <property type="match status" value="1"/>
</dbReference>
<dbReference type="Gene3D" id="3.40.50.150">
    <property type="entry name" value="Vaccinia Virus protein VP39"/>
    <property type="match status" value="1"/>
</dbReference>
<dbReference type="PANTHER" id="PTHR23360:SF5">
    <property type="entry name" value="G-PROTEIN COUPLED RECEPTORS FAMILY 1 PROFILE DOMAIN-CONTAINING PROTEIN"/>
    <property type="match status" value="1"/>
</dbReference>